<comment type="caution">
    <text evidence="2">The sequence shown here is derived from an EMBL/GenBank/DDBJ whole genome shotgun (WGS) entry which is preliminary data.</text>
</comment>
<name>A0ABV7L920_9PROT</name>
<evidence type="ECO:0000256" key="1">
    <source>
        <dbReference type="SAM" id="Phobius"/>
    </source>
</evidence>
<keyword evidence="1" id="KW-1133">Transmembrane helix</keyword>
<proteinExistence type="predicted"/>
<keyword evidence="1" id="KW-0812">Transmembrane</keyword>
<evidence type="ECO:0000313" key="2">
    <source>
        <dbReference type="EMBL" id="MFC3230901.1"/>
    </source>
</evidence>
<dbReference type="EMBL" id="JBHRTR010000050">
    <property type="protein sequence ID" value="MFC3230901.1"/>
    <property type="molecule type" value="Genomic_DNA"/>
</dbReference>
<keyword evidence="3" id="KW-1185">Reference proteome</keyword>
<organism evidence="2 3">
    <name type="scientific">Marinibaculum pumilum</name>
    <dbReference type="NCBI Taxonomy" id="1766165"/>
    <lineage>
        <taxon>Bacteria</taxon>
        <taxon>Pseudomonadati</taxon>
        <taxon>Pseudomonadota</taxon>
        <taxon>Alphaproteobacteria</taxon>
        <taxon>Rhodospirillales</taxon>
        <taxon>Rhodospirillaceae</taxon>
        <taxon>Marinibaculum</taxon>
    </lineage>
</organism>
<dbReference type="RefSeq" id="WP_379906366.1">
    <property type="nucleotide sequence ID" value="NZ_JBHRTR010000050.1"/>
</dbReference>
<evidence type="ECO:0000313" key="3">
    <source>
        <dbReference type="Proteomes" id="UP001595528"/>
    </source>
</evidence>
<sequence>MAAGDPTAVRASGLRPGFYALAVFVAGALLAALSFPQFVAALARVAGDPVVAAIGAGDQVDDRRAARALRSRVGAAKWWATPQDKADLALLQLWQARQMDLDRQSGQRRLMLDRAVESAREAIALDAGNPYLWMRLAEGLFLRDGLSPAMAAAVTRSMALGPTAQPMILPRLEMAFMLDARLTDDQRAVVAEQIRLAALWHPDWLVAYARQRYALGIVRRALAATPDRLATFDSLWDETRPGS</sequence>
<keyword evidence="1" id="KW-0472">Membrane</keyword>
<accession>A0ABV7L920</accession>
<feature type="transmembrane region" description="Helical" evidence="1">
    <location>
        <begin position="17"/>
        <end position="35"/>
    </location>
</feature>
<protein>
    <submittedName>
        <fullName evidence="2">Uncharacterized protein</fullName>
    </submittedName>
</protein>
<gene>
    <name evidence="2" type="ORF">ACFOGJ_26890</name>
</gene>
<dbReference type="Proteomes" id="UP001595528">
    <property type="component" value="Unassembled WGS sequence"/>
</dbReference>
<reference evidence="3" key="1">
    <citation type="journal article" date="2019" name="Int. J. Syst. Evol. Microbiol.">
        <title>The Global Catalogue of Microorganisms (GCM) 10K type strain sequencing project: providing services to taxonomists for standard genome sequencing and annotation.</title>
        <authorList>
            <consortium name="The Broad Institute Genomics Platform"/>
            <consortium name="The Broad Institute Genome Sequencing Center for Infectious Disease"/>
            <person name="Wu L."/>
            <person name="Ma J."/>
        </authorList>
    </citation>
    <scope>NUCLEOTIDE SEQUENCE [LARGE SCALE GENOMIC DNA]</scope>
    <source>
        <strain evidence="3">KCTC 42964</strain>
    </source>
</reference>